<evidence type="ECO:0000256" key="1">
    <source>
        <dbReference type="SAM" id="Phobius"/>
    </source>
</evidence>
<keyword evidence="1" id="KW-0812">Transmembrane</keyword>
<dbReference type="AlphaFoldDB" id="A0A556A9J7"/>
<dbReference type="PANTHER" id="PTHR30015">
    <property type="entry name" value="MRR RESTRICTION SYSTEM PROTEIN"/>
    <property type="match status" value="1"/>
</dbReference>
<name>A0A556A9J7_9BURK</name>
<feature type="domain" description="Restriction endonuclease type IV Mrr" evidence="2">
    <location>
        <begin position="80"/>
        <end position="186"/>
    </location>
</feature>
<dbReference type="GO" id="GO:0009307">
    <property type="term" value="P:DNA restriction-modification system"/>
    <property type="evidence" value="ECO:0007669"/>
    <property type="project" value="InterPro"/>
</dbReference>
<gene>
    <name evidence="3" type="ORF">FOZ76_23515</name>
</gene>
<dbReference type="InterPro" id="IPR052906">
    <property type="entry name" value="Type_IV_Methyl-Rstrct_Enzyme"/>
</dbReference>
<proteinExistence type="predicted"/>
<dbReference type="Proteomes" id="UP000318405">
    <property type="component" value="Unassembled WGS sequence"/>
</dbReference>
<dbReference type="InterPro" id="IPR011335">
    <property type="entry name" value="Restrct_endonuc-II-like"/>
</dbReference>
<sequence>MKFQMPRNSVFAMLLRSAWWVSALIAVVLLAASQLVTAPFLAAFLLFASFPFAVIAAVAGWKQRNRPSAQRVERTANAVRAMSWAEFSGVLQEGLRRDGCETVACKSEHADFEARRQGRIALVSARRWKASRVGVQALSRLEAQRQARGAHEAIYVTVGDISEQAAAYAQANHIKFMTAPELARLLPR</sequence>
<keyword evidence="4" id="KW-1185">Reference proteome</keyword>
<keyword evidence="3" id="KW-0378">Hydrolase</keyword>
<reference evidence="3 4" key="1">
    <citation type="submission" date="2019-07" db="EMBL/GenBank/DDBJ databases">
        <title>Qingshengfaniella alkalisoli gen. nov., sp. nov., isolated from saline soil.</title>
        <authorList>
            <person name="Xu L."/>
            <person name="Huang X.-X."/>
            <person name="Sun J.-Q."/>
        </authorList>
    </citation>
    <scope>NUCLEOTIDE SEQUENCE [LARGE SCALE GENOMIC DNA]</scope>
    <source>
        <strain evidence="3 4">DSM 27279</strain>
    </source>
</reference>
<dbReference type="Pfam" id="PF04471">
    <property type="entry name" value="Mrr_cat"/>
    <property type="match status" value="1"/>
</dbReference>
<dbReference type="EMBL" id="VLTJ01000040">
    <property type="protein sequence ID" value="TSH89555.1"/>
    <property type="molecule type" value="Genomic_DNA"/>
</dbReference>
<dbReference type="RefSeq" id="WP_143950741.1">
    <property type="nucleotide sequence ID" value="NZ_BAABMB010000003.1"/>
</dbReference>
<dbReference type="GO" id="GO:0015666">
    <property type="term" value="F:restriction endodeoxyribonuclease activity"/>
    <property type="evidence" value="ECO:0007669"/>
    <property type="project" value="TreeGrafter"/>
</dbReference>
<evidence type="ECO:0000313" key="3">
    <source>
        <dbReference type="EMBL" id="TSH89555.1"/>
    </source>
</evidence>
<evidence type="ECO:0000259" key="2">
    <source>
        <dbReference type="Pfam" id="PF04471"/>
    </source>
</evidence>
<keyword evidence="1" id="KW-1133">Transmembrane helix</keyword>
<keyword evidence="1" id="KW-0472">Membrane</keyword>
<protein>
    <submittedName>
        <fullName evidence="3">Restriction endonuclease</fullName>
    </submittedName>
</protein>
<dbReference type="PANTHER" id="PTHR30015:SF7">
    <property type="entry name" value="TYPE IV METHYL-DIRECTED RESTRICTION ENZYME ECOKMRR"/>
    <property type="match status" value="1"/>
</dbReference>
<feature type="transmembrane region" description="Helical" evidence="1">
    <location>
        <begin position="43"/>
        <end position="61"/>
    </location>
</feature>
<dbReference type="OrthoDB" id="8776507at2"/>
<dbReference type="SUPFAM" id="SSF52980">
    <property type="entry name" value="Restriction endonuclease-like"/>
    <property type="match status" value="1"/>
</dbReference>
<comment type="caution">
    <text evidence="3">The sequence shown here is derived from an EMBL/GenBank/DDBJ whole genome shotgun (WGS) entry which is preliminary data.</text>
</comment>
<keyword evidence="3" id="KW-0540">Nuclease</keyword>
<accession>A0A556A9J7</accession>
<dbReference type="GO" id="GO:0003677">
    <property type="term" value="F:DNA binding"/>
    <property type="evidence" value="ECO:0007669"/>
    <property type="project" value="InterPro"/>
</dbReference>
<organism evidence="3 4">
    <name type="scientific">Verticiella sediminum</name>
    <dbReference type="NCBI Taxonomy" id="1247510"/>
    <lineage>
        <taxon>Bacteria</taxon>
        <taxon>Pseudomonadati</taxon>
        <taxon>Pseudomonadota</taxon>
        <taxon>Betaproteobacteria</taxon>
        <taxon>Burkholderiales</taxon>
        <taxon>Alcaligenaceae</taxon>
        <taxon>Verticiella</taxon>
    </lineage>
</organism>
<keyword evidence="3" id="KW-0255">Endonuclease</keyword>
<dbReference type="InterPro" id="IPR007560">
    <property type="entry name" value="Restrct_endonuc_IV_Mrr"/>
</dbReference>
<evidence type="ECO:0000313" key="4">
    <source>
        <dbReference type="Proteomes" id="UP000318405"/>
    </source>
</evidence>